<dbReference type="PANTHER" id="PTHR48111:SF21">
    <property type="entry name" value="DNA-BINDING DUAL MASTER TRANSCRIPTIONAL REGULATOR RPAA"/>
    <property type="match status" value="1"/>
</dbReference>
<protein>
    <submittedName>
        <fullName evidence="10">DNA-binding response regulator, OmpR family, contains REC and winged-helix (WHTH) domain</fullName>
    </submittedName>
</protein>
<gene>
    <name evidence="10" type="ORF">SAMN05660235_01920</name>
</gene>
<dbReference type="PROSITE" id="PS51755">
    <property type="entry name" value="OMPR_PHOB"/>
    <property type="match status" value="1"/>
</dbReference>
<dbReference type="RefSeq" id="WP_093690306.1">
    <property type="nucleotide sequence ID" value="NZ_FNBU01000014.1"/>
</dbReference>
<organism evidence="10 11">
    <name type="scientific">Sporolituus thermophilus DSM 23256</name>
    <dbReference type="NCBI Taxonomy" id="1123285"/>
    <lineage>
        <taxon>Bacteria</taxon>
        <taxon>Bacillati</taxon>
        <taxon>Bacillota</taxon>
        <taxon>Negativicutes</taxon>
        <taxon>Selenomonadales</taxon>
        <taxon>Sporomusaceae</taxon>
        <taxon>Sporolituus</taxon>
    </lineage>
</organism>
<dbReference type="CDD" id="cd00383">
    <property type="entry name" value="trans_reg_C"/>
    <property type="match status" value="1"/>
</dbReference>
<evidence type="ECO:0000256" key="3">
    <source>
        <dbReference type="ARBA" id="ARBA00023015"/>
    </source>
</evidence>
<proteinExistence type="predicted"/>
<dbReference type="SMART" id="SM00448">
    <property type="entry name" value="REC"/>
    <property type="match status" value="1"/>
</dbReference>
<accession>A0A1G7LWL2</accession>
<dbReference type="PANTHER" id="PTHR48111">
    <property type="entry name" value="REGULATOR OF RPOS"/>
    <property type="match status" value="1"/>
</dbReference>
<evidence type="ECO:0000313" key="11">
    <source>
        <dbReference type="Proteomes" id="UP000243333"/>
    </source>
</evidence>
<keyword evidence="2" id="KW-0902">Two-component regulatory system</keyword>
<dbReference type="STRING" id="1123285.SAMN05660235_01920"/>
<feature type="DNA-binding region" description="OmpR/PhoB-type" evidence="7">
    <location>
        <begin position="130"/>
        <end position="229"/>
    </location>
</feature>
<dbReference type="CDD" id="cd17574">
    <property type="entry name" value="REC_OmpR"/>
    <property type="match status" value="1"/>
</dbReference>
<sequence length="231" mass="26184">MTGKTVLIVDDEKQIRELLAIYFTQAGFTVAEAANGAEALIKVEQVKPDIVILDIMMPVLDGFEVCQQIRKYSTVPIIMLTSRTEDDDRIMGLEIGADDYVTKPFNPKEVVARVKAILRRTAAPQQYTQADILRFPELEINMAEHTVIAFGKPVALANKEREVLWQLASHAGKVLSREQLLELVWDYSYCGDTRTVDTHVKRLRKKLGVGPHSPWDIKTVWGIGYKFEVRK</sequence>
<dbReference type="InterPro" id="IPR001789">
    <property type="entry name" value="Sig_transdc_resp-reg_receiver"/>
</dbReference>
<dbReference type="InterPro" id="IPR039420">
    <property type="entry name" value="WalR-like"/>
</dbReference>
<evidence type="ECO:0000259" key="8">
    <source>
        <dbReference type="PROSITE" id="PS50110"/>
    </source>
</evidence>
<evidence type="ECO:0000256" key="4">
    <source>
        <dbReference type="ARBA" id="ARBA00023125"/>
    </source>
</evidence>
<evidence type="ECO:0000256" key="7">
    <source>
        <dbReference type="PROSITE-ProRule" id="PRU01091"/>
    </source>
</evidence>
<dbReference type="Pfam" id="PF00072">
    <property type="entry name" value="Response_reg"/>
    <property type="match status" value="1"/>
</dbReference>
<dbReference type="GO" id="GO:0000976">
    <property type="term" value="F:transcription cis-regulatory region binding"/>
    <property type="evidence" value="ECO:0007669"/>
    <property type="project" value="TreeGrafter"/>
</dbReference>
<feature type="domain" description="Response regulatory" evidence="8">
    <location>
        <begin position="5"/>
        <end position="118"/>
    </location>
</feature>
<keyword evidence="3" id="KW-0805">Transcription regulation</keyword>
<name>A0A1G7LWL2_9FIRM</name>
<dbReference type="GO" id="GO:0005829">
    <property type="term" value="C:cytosol"/>
    <property type="evidence" value="ECO:0007669"/>
    <property type="project" value="TreeGrafter"/>
</dbReference>
<dbReference type="EMBL" id="FNBU01000014">
    <property type="protein sequence ID" value="SDF53781.1"/>
    <property type="molecule type" value="Genomic_DNA"/>
</dbReference>
<keyword evidence="4 7" id="KW-0238">DNA-binding</keyword>
<evidence type="ECO:0000256" key="2">
    <source>
        <dbReference type="ARBA" id="ARBA00023012"/>
    </source>
</evidence>
<keyword evidence="11" id="KW-1185">Reference proteome</keyword>
<dbReference type="SUPFAM" id="SSF52172">
    <property type="entry name" value="CheY-like"/>
    <property type="match status" value="1"/>
</dbReference>
<dbReference type="SMART" id="SM00862">
    <property type="entry name" value="Trans_reg_C"/>
    <property type="match status" value="1"/>
</dbReference>
<dbReference type="InterPro" id="IPR036388">
    <property type="entry name" value="WH-like_DNA-bd_sf"/>
</dbReference>
<dbReference type="InterPro" id="IPR001867">
    <property type="entry name" value="OmpR/PhoB-type_DNA-bd"/>
</dbReference>
<dbReference type="Gene3D" id="1.10.10.10">
    <property type="entry name" value="Winged helix-like DNA-binding domain superfamily/Winged helix DNA-binding domain"/>
    <property type="match status" value="1"/>
</dbReference>
<keyword evidence="5" id="KW-0804">Transcription</keyword>
<dbReference type="OrthoDB" id="25887at2"/>
<dbReference type="GO" id="GO:0006355">
    <property type="term" value="P:regulation of DNA-templated transcription"/>
    <property type="evidence" value="ECO:0007669"/>
    <property type="project" value="InterPro"/>
</dbReference>
<dbReference type="GO" id="GO:0032993">
    <property type="term" value="C:protein-DNA complex"/>
    <property type="evidence" value="ECO:0007669"/>
    <property type="project" value="TreeGrafter"/>
</dbReference>
<evidence type="ECO:0000256" key="6">
    <source>
        <dbReference type="PROSITE-ProRule" id="PRU00169"/>
    </source>
</evidence>
<feature type="domain" description="OmpR/PhoB-type" evidence="9">
    <location>
        <begin position="130"/>
        <end position="229"/>
    </location>
</feature>
<dbReference type="Pfam" id="PF00486">
    <property type="entry name" value="Trans_reg_C"/>
    <property type="match status" value="1"/>
</dbReference>
<dbReference type="FunFam" id="3.40.50.2300:FF:000001">
    <property type="entry name" value="DNA-binding response regulator PhoB"/>
    <property type="match status" value="1"/>
</dbReference>
<dbReference type="Gene3D" id="3.40.50.2300">
    <property type="match status" value="1"/>
</dbReference>
<keyword evidence="1 6" id="KW-0597">Phosphoprotein</keyword>
<dbReference type="PROSITE" id="PS50110">
    <property type="entry name" value="RESPONSE_REGULATORY"/>
    <property type="match status" value="1"/>
</dbReference>
<evidence type="ECO:0000313" key="10">
    <source>
        <dbReference type="EMBL" id="SDF53781.1"/>
    </source>
</evidence>
<dbReference type="InterPro" id="IPR011006">
    <property type="entry name" value="CheY-like_superfamily"/>
</dbReference>
<evidence type="ECO:0000256" key="5">
    <source>
        <dbReference type="ARBA" id="ARBA00023163"/>
    </source>
</evidence>
<reference evidence="11" key="1">
    <citation type="submission" date="2016-10" db="EMBL/GenBank/DDBJ databases">
        <authorList>
            <person name="Varghese N."/>
            <person name="Submissions S."/>
        </authorList>
    </citation>
    <scope>NUCLEOTIDE SEQUENCE [LARGE SCALE GENOMIC DNA]</scope>
    <source>
        <strain evidence="11">DSM 23256</strain>
    </source>
</reference>
<dbReference type="Gene3D" id="6.10.250.690">
    <property type="match status" value="1"/>
</dbReference>
<feature type="modified residue" description="4-aspartylphosphate" evidence="6">
    <location>
        <position position="54"/>
    </location>
</feature>
<dbReference type="Proteomes" id="UP000243333">
    <property type="component" value="Unassembled WGS sequence"/>
</dbReference>
<evidence type="ECO:0000259" key="9">
    <source>
        <dbReference type="PROSITE" id="PS51755"/>
    </source>
</evidence>
<dbReference type="FunFam" id="1.10.10.10:FF:000018">
    <property type="entry name" value="DNA-binding response regulator ResD"/>
    <property type="match status" value="1"/>
</dbReference>
<dbReference type="GO" id="GO:0000156">
    <property type="term" value="F:phosphorelay response regulator activity"/>
    <property type="evidence" value="ECO:0007669"/>
    <property type="project" value="TreeGrafter"/>
</dbReference>
<evidence type="ECO:0000256" key="1">
    <source>
        <dbReference type="ARBA" id="ARBA00022553"/>
    </source>
</evidence>
<dbReference type="AlphaFoldDB" id="A0A1G7LWL2"/>